<evidence type="ECO:0000256" key="5">
    <source>
        <dbReference type="NCBIfam" id="TIGR00168"/>
    </source>
</evidence>
<feature type="domain" description="Translation initiation factor 3 C-terminal" evidence="7">
    <location>
        <begin position="85"/>
        <end position="169"/>
    </location>
</feature>
<dbReference type="PANTHER" id="PTHR10938">
    <property type="entry name" value="TRANSLATION INITIATION FACTOR IF-3"/>
    <property type="match status" value="1"/>
</dbReference>
<evidence type="ECO:0000256" key="3">
    <source>
        <dbReference type="ARBA" id="ARBA00022917"/>
    </source>
</evidence>
<name>A0ABS1GJ68_9AQUI</name>
<dbReference type="InterPro" id="IPR019815">
    <property type="entry name" value="Translation_initiation_fac_3_C"/>
</dbReference>
<dbReference type="NCBIfam" id="TIGR00168">
    <property type="entry name" value="infC"/>
    <property type="match status" value="1"/>
</dbReference>
<dbReference type="Gene3D" id="3.30.110.10">
    <property type="entry name" value="Translation initiation factor 3 (IF-3), C-terminal domain"/>
    <property type="match status" value="1"/>
</dbReference>
<feature type="domain" description="Translation initiation factor 3 N-terminal" evidence="8">
    <location>
        <begin position="6"/>
        <end position="75"/>
    </location>
</feature>
<evidence type="ECO:0000256" key="2">
    <source>
        <dbReference type="ARBA" id="ARBA00022540"/>
    </source>
</evidence>
<evidence type="ECO:0000256" key="4">
    <source>
        <dbReference type="HAMAP-Rule" id="MF_00080"/>
    </source>
</evidence>
<dbReference type="InterPro" id="IPR019813">
    <property type="entry name" value="Translation_initiation_fac3_CS"/>
</dbReference>
<keyword evidence="4" id="KW-0963">Cytoplasm</keyword>
<comment type="caution">
    <text evidence="9">The sequence shown here is derived from an EMBL/GenBank/DDBJ whole genome shotgun (WGS) entry which is preliminary data.</text>
</comment>
<reference evidence="9 10" key="1">
    <citation type="journal article" date="2021" name="Syst. Appl. Microbiol.">
        <title>Persephonella atlantica sp. nov.: How to adapt to physico-chemical gradients in high temperature hydrothermal habitats.</title>
        <authorList>
            <person name="Francois D.X."/>
            <person name="Godfroy A."/>
            <person name="Mathien C."/>
            <person name="Aube J."/>
            <person name="Cathalot C."/>
            <person name="Lesongeur F."/>
            <person name="L'Haridon S."/>
            <person name="Philippon X."/>
            <person name="Roussel E.G."/>
        </authorList>
    </citation>
    <scope>NUCLEOTIDE SEQUENCE [LARGE SCALE GENOMIC DNA]</scope>
    <source>
        <strain evidence="9 10">MO1340</strain>
    </source>
</reference>
<comment type="subcellular location">
    <subcellularLocation>
        <location evidence="4 6">Cytoplasm</location>
    </subcellularLocation>
</comment>
<keyword evidence="2 4" id="KW-0396">Initiation factor</keyword>
<dbReference type="SUPFAM" id="SSF54364">
    <property type="entry name" value="Translation initiation factor IF3, N-terminal domain"/>
    <property type="match status" value="1"/>
</dbReference>
<dbReference type="GO" id="GO:0003743">
    <property type="term" value="F:translation initiation factor activity"/>
    <property type="evidence" value="ECO:0007669"/>
    <property type="project" value="UniProtKB-KW"/>
</dbReference>
<dbReference type="Gene3D" id="3.10.20.80">
    <property type="entry name" value="Translation initiation factor 3 (IF-3), N-terminal domain"/>
    <property type="match status" value="1"/>
</dbReference>
<dbReference type="InterPro" id="IPR036787">
    <property type="entry name" value="T_IF-3_N_sf"/>
</dbReference>
<evidence type="ECO:0000259" key="8">
    <source>
        <dbReference type="Pfam" id="PF05198"/>
    </source>
</evidence>
<keyword evidence="3 4" id="KW-0648">Protein biosynthesis</keyword>
<sequence>MQELRVNRQIRAREVRLIDENGQNLGIVPLEEALRIAEEKNLDLVEVSPNAKPPVCKIMDYGKYKFEQKKKEREAKKKQKAKMQNVKEIKFRIKIEDHDYQTKVRHIREFIEEGDKVKVWIWFRGRENVHPELGEKLANRIIEDVSDIAKVEKPPKKEGRNMLFTLVPKG</sequence>
<evidence type="ECO:0000256" key="6">
    <source>
        <dbReference type="RuleBase" id="RU000646"/>
    </source>
</evidence>
<gene>
    <name evidence="4" type="primary">infC</name>
    <name evidence="9" type="ORF">GWK41_07815</name>
</gene>
<dbReference type="InterPro" id="IPR036788">
    <property type="entry name" value="T_IF-3_C_sf"/>
</dbReference>
<accession>A0ABS1GJ68</accession>
<dbReference type="RefSeq" id="WP_200675064.1">
    <property type="nucleotide sequence ID" value="NZ_JAACYA010000002.1"/>
</dbReference>
<proteinExistence type="inferred from homology"/>
<keyword evidence="10" id="KW-1185">Reference proteome</keyword>
<dbReference type="EMBL" id="JAACYA010000002">
    <property type="protein sequence ID" value="MBK3332973.1"/>
    <property type="molecule type" value="Genomic_DNA"/>
</dbReference>
<dbReference type="PROSITE" id="PS00938">
    <property type="entry name" value="IF3"/>
    <property type="match status" value="1"/>
</dbReference>
<dbReference type="Pfam" id="PF00707">
    <property type="entry name" value="IF3_C"/>
    <property type="match status" value="1"/>
</dbReference>
<comment type="function">
    <text evidence="4 6">IF-3 binds to the 30S ribosomal subunit and shifts the equilibrium between 70S ribosomes and their 50S and 30S subunits in favor of the free subunits, thus enhancing the availability of 30S subunits on which protein synthesis initiation begins.</text>
</comment>
<dbReference type="PANTHER" id="PTHR10938:SF0">
    <property type="entry name" value="TRANSLATION INITIATION FACTOR IF-3, MITOCHONDRIAL"/>
    <property type="match status" value="1"/>
</dbReference>
<dbReference type="SUPFAM" id="SSF55200">
    <property type="entry name" value="Translation initiation factor IF3, C-terminal domain"/>
    <property type="match status" value="1"/>
</dbReference>
<evidence type="ECO:0000313" key="9">
    <source>
        <dbReference type="EMBL" id="MBK3332973.1"/>
    </source>
</evidence>
<protein>
    <recommendedName>
        <fullName evidence="4 5">Translation initiation factor IF-3</fullName>
    </recommendedName>
</protein>
<dbReference type="Pfam" id="PF05198">
    <property type="entry name" value="IF3_N"/>
    <property type="match status" value="1"/>
</dbReference>
<comment type="subunit">
    <text evidence="4 6">Monomer.</text>
</comment>
<evidence type="ECO:0000259" key="7">
    <source>
        <dbReference type="Pfam" id="PF00707"/>
    </source>
</evidence>
<dbReference type="Proteomes" id="UP000772812">
    <property type="component" value="Unassembled WGS sequence"/>
</dbReference>
<comment type="similarity">
    <text evidence="1 4 6">Belongs to the IF-3 family.</text>
</comment>
<evidence type="ECO:0000313" key="10">
    <source>
        <dbReference type="Proteomes" id="UP000772812"/>
    </source>
</evidence>
<dbReference type="InterPro" id="IPR019814">
    <property type="entry name" value="Translation_initiation_fac_3_N"/>
</dbReference>
<organism evidence="9 10">
    <name type="scientific">Persephonella atlantica</name>
    <dbReference type="NCBI Taxonomy" id="2699429"/>
    <lineage>
        <taxon>Bacteria</taxon>
        <taxon>Pseudomonadati</taxon>
        <taxon>Aquificota</taxon>
        <taxon>Aquificia</taxon>
        <taxon>Aquificales</taxon>
        <taxon>Hydrogenothermaceae</taxon>
        <taxon>Persephonella</taxon>
    </lineage>
</organism>
<dbReference type="HAMAP" id="MF_00080">
    <property type="entry name" value="IF_3"/>
    <property type="match status" value="1"/>
</dbReference>
<evidence type="ECO:0000256" key="1">
    <source>
        <dbReference type="ARBA" id="ARBA00005439"/>
    </source>
</evidence>
<dbReference type="InterPro" id="IPR001288">
    <property type="entry name" value="Translation_initiation_fac_3"/>
</dbReference>